<sequence length="506" mass="54140">MIAYAGACNAVIKYSGAANLQGQVMQLASNATYSCTDMLNCSSTGELEIDSWIVSDNSPATNGLHITGDGVNLAFSGTHFHTASGGYDILVDPALTGTGSQITIIGELIRDKISVPSGYKSTAVFVSAAIDKGTNNDVSYVIDGETQIGSVENPSELAVGEGDSIVQNMFVFSYNGSTYTDNTTAARSRTGSTFPLFSAVTAGNIAYIGNSGRQFPSMKFNISGTAMAIGAGAIVLEYWNGAWTSVHFMDTLADYPYTQNDGTLLATVADHQVRIDTSILATWTTTTVNSQSGYWLRFRITSDITTSVVLERIKLSTNHTEINRDGFMESFGNGEATSNLRIGTAYLSRGAPSSYSLNVSSGISSLTRPYSEFNNSSFDGHAYVVNLEKGIDTSRAFTLQIRWAPTTNNAGNVEITFIHTTGITTGDNVDAGTITQTADTSITAVTSSTIGVLYETNFTFYVSSLFPNQNLIIEVSRDARSSNPNDTLNGGIVIFDETITVYRWRP</sequence>
<name>A0A6C0EKM9_9ZZZZ</name>
<protein>
    <submittedName>
        <fullName evidence="1">Uncharacterized protein</fullName>
    </submittedName>
</protein>
<evidence type="ECO:0000313" key="1">
    <source>
        <dbReference type="EMBL" id="QHT29292.1"/>
    </source>
</evidence>
<proteinExistence type="predicted"/>
<organism evidence="1">
    <name type="scientific">viral metagenome</name>
    <dbReference type="NCBI Taxonomy" id="1070528"/>
    <lineage>
        <taxon>unclassified sequences</taxon>
        <taxon>metagenomes</taxon>
        <taxon>organismal metagenomes</taxon>
    </lineage>
</organism>
<dbReference type="EMBL" id="MN738876">
    <property type="protein sequence ID" value="QHT29292.1"/>
    <property type="molecule type" value="Genomic_DNA"/>
</dbReference>
<dbReference type="AlphaFoldDB" id="A0A6C0EKM9"/>
<accession>A0A6C0EKM9</accession>
<reference evidence="1" key="1">
    <citation type="journal article" date="2020" name="Nature">
        <title>Giant virus diversity and host interactions through global metagenomics.</title>
        <authorList>
            <person name="Schulz F."/>
            <person name="Roux S."/>
            <person name="Paez-Espino D."/>
            <person name="Jungbluth S."/>
            <person name="Walsh D.A."/>
            <person name="Denef V.J."/>
            <person name="McMahon K.D."/>
            <person name="Konstantinidis K.T."/>
            <person name="Eloe-Fadrosh E.A."/>
            <person name="Kyrpides N.C."/>
            <person name="Woyke T."/>
        </authorList>
    </citation>
    <scope>NUCLEOTIDE SEQUENCE</scope>
    <source>
        <strain evidence="1">GVMAG-M-3300005589-24</strain>
    </source>
</reference>